<name>A0A5B2U3E0_9FLAO</name>
<evidence type="ECO:0000313" key="1">
    <source>
        <dbReference type="EMBL" id="KAA2220665.1"/>
    </source>
</evidence>
<organism evidence="1 2">
    <name type="scientific">Chryseobacterium sediminis</name>
    <dbReference type="NCBI Taxonomy" id="1679494"/>
    <lineage>
        <taxon>Bacteria</taxon>
        <taxon>Pseudomonadati</taxon>
        <taxon>Bacteroidota</taxon>
        <taxon>Flavobacteriia</taxon>
        <taxon>Flavobacteriales</taxon>
        <taxon>Weeksellaceae</taxon>
        <taxon>Chryseobacterium group</taxon>
        <taxon>Chryseobacterium</taxon>
    </lineage>
</organism>
<proteinExistence type="predicted"/>
<dbReference type="AlphaFoldDB" id="A0A5B2U3E0"/>
<dbReference type="Proteomes" id="UP000323082">
    <property type="component" value="Unassembled WGS sequence"/>
</dbReference>
<comment type="caution">
    <text evidence="1">The sequence shown here is derived from an EMBL/GenBank/DDBJ whole genome shotgun (WGS) entry which is preliminary data.</text>
</comment>
<protein>
    <submittedName>
        <fullName evidence="1">Uncharacterized protein</fullName>
    </submittedName>
</protein>
<accession>A0A5B2U3E0</accession>
<dbReference type="RefSeq" id="WP_149834948.1">
    <property type="nucleotide sequence ID" value="NZ_VUNZ01000003.1"/>
</dbReference>
<evidence type="ECO:0000313" key="2">
    <source>
        <dbReference type="Proteomes" id="UP000323082"/>
    </source>
</evidence>
<reference evidence="1 2" key="1">
    <citation type="journal article" date="2015" name="Int. J. Syst. Evol. Microbiol.">
        <title>Chryseobacterium sediminis sp. nov., isolated from a river sediment.</title>
        <authorList>
            <person name="Kampfer P."/>
            <person name="Busse H.J."/>
            <person name="McInroy J.A."/>
            <person name="Glaeser S.P."/>
        </authorList>
    </citation>
    <scope>NUCLEOTIDE SEQUENCE [LARGE SCALE GENOMIC DNA]</scope>
    <source>
        <strain evidence="1 2">IMT-174</strain>
    </source>
</reference>
<sequence length="141" mass="15912">MEEFPQITNTGGLARTDFDATTHDKLRPGDKVFTLDWGSFVVPSTFPANGFINRESPTWAGRLYAGSWVADRLADLKNTLSGGNKAADTVYSPYQTWTIDEKGNYKDTIPGIWHRRNDTLAYPRLIDRTDSSRQAKIKKLK</sequence>
<dbReference type="OrthoDB" id="1275287at2"/>
<dbReference type="EMBL" id="VUNZ01000003">
    <property type="protein sequence ID" value="KAA2220665.1"/>
    <property type="molecule type" value="Genomic_DNA"/>
</dbReference>
<gene>
    <name evidence="1" type="ORF">FW780_17480</name>
</gene>